<reference evidence="4 5" key="1">
    <citation type="submission" date="2019-11" db="EMBL/GenBank/DDBJ databases">
        <title>FDA dAtabase for Regulatory Grade micrObial Sequences (FDA-ARGOS): Supporting development and validation of Infectious Disease Dx tests.</title>
        <authorList>
            <person name="Stonesifer R."/>
            <person name="Tallon L."/>
            <person name="Sadzewicz L."/>
            <person name="Vavikolanu K."/>
            <person name="Mehta A."/>
            <person name="Aluvathingal J."/>
            <person name="Nadendla S."/>
            <person name="Myers T."/>
            <person name="Yan Y."/>
            <person name="Sichtig H."/>
        </authorList>
    </citation>
    <scope>NUCLEOTIDE SEQUENCE [LARGE SCALE GENOMIC DNA]</scope>
    <source>
        <strain evidence="4 5">FDAARGOS_732</strain>
    </source>
</reference>
<gene>
    <name evidence="4" type="ORF">FOC40_03890</name>
</gene>
<dbReference type="EMBL" id="CP046315">
    <property type="protein sequence ID" value="QGS10627.1"/>
    <property type="molecule type" value="Genomic_DNA"/>
</dbReference>
<accession>A0A857A9C6</accession>
<keyword evidence="1 4" id="KW-0808">Transferase</keyword>
<evidence type="ECO:0000256" key="2">
    <source>
        <dbReference type="ARBA" id="ARBA00023315"/>
    </source>
</evidence>
<name>A0A857A9C6_9ACTO</name>
<keyword evidence="2 4" id="KW-0012">Acyltransferase</keyword>
<organism evidence="4 5">
    <name type="scientific">Schaalia odontolytica</name>
    <dbReference type="NCBI Taxonomy" id="1660"/>
    <lineage>
        <taxon>Bacteria</taxon>
        <taxon>Bacillati</taxon>
        <taxon>Actinomycetota</taxon>
        <taxon>Actinomycetes</taxon>
        <taxon>Actinomycetales</taxon>
        <taxon>Actinomycetaceae</taxon>
        <taxon>Schaalia</taxon>
    </lineage>
</organism>
<dbReference type="Pfam" id="PF01553">
    <property type="entry name" value="Acyltransferase"/>
    <property type="match status" value="1"/>
</dbReference>
<dbReference type="PANTHER" id="PTHR10434">
    <property type="entry name" value="1-ACYL-SN-GLYCEROL-3-PHOSPHATE ACYLTRANSFERASE"/>
    <property type="match status" value="1"/>
</dbReference>
<evidence type="ECO:0000313" key="5">
    <source>
        <dbReference type="Proteomes" id="UP000424490"/>
    </source>
</evidence>
<dbReference type="SMART" id="SM00563">
    <property type="entry name" value="PlsC"/>
    <property type="match status" value="1"/>
</dbReference>
<dbReference type="GO" id="GO:0006654">
    <property type="term" value="P:phosphatidic acid biosynthetic process"/>
    <property type="evidence" value="ECO:0007669"/>
    <property type="project" value="TreeGrafter"/>
</dbReference>
<dbReference type="InterPro" id="IPR002123">
    <property type="entry name" value="Plipid/glycerol_acylTrfase"/>
</dbReference>
<proteinExistence type="predicted"/>
<dbReference type="PANTHER" id="PTHR10434:SF9">
    <property type="entry name" value="PHOSPHOLIPID_GLYCEROL ACYLTRANSFERASE DOMAIN-CONTAINING PROTEIN"/>
    <property type="match status" value="1"/>
</dbReference>
<dbReference type="Proteomes" id="UP000424490">
    <property type="component" value="Chromosome"/>
</dbReference>
<protein>
    <submittedName>
        <fullName evidence="4">Acyltransferase</fullName>
    </submittedName>
</protein>
<dbReference type="RefSeq" id="WP_003794433.1">
    <property type="nucleotide sequence ID" value="NZ_CP046315.1"/>
</dbReference>
<evidence type="ECO:0000259" key="3">
    <source>
        <dbReference type="SMART" id="SM00563"/>
    </source>
</evidence>
<dbReference type="AlphaFoldDB" id="A0A857A9C6"/>
<feature type="domain" description="Phospholipid/glycerol acyltransferase" evidence="3">
    <location>
        <begin position="29"/>
        <end position="142"/>
    </location>
</feature>
<dbReference type="SUPFAM" id="SSF69593">
    <property type="entry name" value="Glycerol-3-phosphate (1)-acyltransferase"/>
    <property type="match status" value="1"/>
</dbReference>
<dbReference type="GO" id="GO:0003841">
    <property type="term" value="F:1-acylglycerol-3-phosphate O-acyltransferase activity"/>
    <property type="evidence" value="ECO:0007669"/>
    <property type="project" value="TreeGrafter"/>
</dbReference>
<evidence type="ECO:0000313" key="4">
    <source>
        <dbReference type="EMBL" id="QGS10627.1"/>
    </source>
</evidence>
<sequence length="192" mass="21274">MALTSAIASAYLSVSRWKLSTQPLPDKVIVIGAPHTSNWDGVFMAISMWKSGRTFSFLVKDSVVKAPVLGWFVKKIGAVAVERSASHGLVEQVAQRIREADTFTLCITPKGTRSPRVFWKSGFYRIAMEAGVPIQLGFIDRNTRTFGWGPTYQLTGDVHADMEAIRAFYADKVGIHPEKTSVPRLRAEDEAE</sequence>
<evidence type="ECO:0000256" key="1">
    <source>
        <dbReference type="ARBA" id="ARBA00022679"/>
    </source>
</evidence>